<comment type="caution">
    <text evidence="1">The sequence shown here is derived from an EMBL/GenBank/DDBJ whole genome shotgun (WGS) entry which is preliminary data.</text>
</comment>
<gene>
    <name evidence="1" type="ORF">GOP47_0008715</name>
</gene>
<keyword evidence="2" id="KW-1185">Reference proteome</keyword>
<reference evidence="1" key="1">
    <citation type="submission" date="2021-01" db="EMBL/GenBank/DDBJ databases">
        <title>Adiantum capillus-veneris genome.</title>
        <authorList>
            <person name="Fang Y."/>
            <person name="Liao Q."/>
        </authorList>
    </citation>
    <scope>NUCLEOTIDE SEQUENCE</scope>
    <source>
        <strain evidence="1">H3</strain>
        <tissue evidence="1">Leaf</tissue>
    </source>
</reference>
<dbReference type="Proteomes" id="UP000886520">
    <property type="component" value="Chromosome 8"/>
</dbReference>
<dbReference type="EMBL" id="JABFUD020000008">
    <property type="protein sequence ID" value="KAI5076650.1"/>
    <property type="molecule type" value="Genomic_DNA"/>
</dbReference>
<name>A0A9D4UYV3_ADICA</name>
<proteinExistence type="predicted"/>
<evidence type="ECO:0000313" key="1">
    <source>
        <dbReference type="EMBL" id="KAI5076650.1"/>
    </source>
</evidence>
<sequence length="383" mass="42999">MVLDAKEEKFLFIGTLPGYLGIEVACTDLLGVKRTVDFLKQKRGLKDVNQSCTSSCISHKSSSVTSEDCSNDDEVESDVEDEVLSLDDVDIDKELCASNIVKEKTLECMYDKEGNDMVVLVPCMDAQKVKALSNSMCLHDVPMYVFTCDTNDTHVDIMGNVFAPPSYELTWYPDDLWACAPIWDVEIVLVTLVGIHVCLLVMLKRWVKKLMKTSHACVDVEEDCSVESWDNHDDMDTMDVLSWLDVSDTSHDGENADPWSFDLYDMSLDGWSSQVIHDCPCDFEGCHYACTMDARDNTFPFDRVGLFTQTPQKTGQKAKEQIAIVAFRVCYLQDVICHVRNDCLYAAGAQAESEVYASFPSKLFKRGVSLRIPFHIASLQGDL</sequence>
<dbReference type="OrthoDB" id="10250831at2759"/>
<dbReference type="AlphaFoldDB" id="A0A9D4UYV3"/>
<accession>A0A9D4UYV3</accession>
<organism evidence="1 2">
    <name type="scientific">Adiantum capillus-veneris</name>
    <name type="common">Maidenhair fern</name>
    <dbReference type="NCBI Taxonomy" id="13818"/>
    <lineage>
        <taxon>Eukaryota</taxon>
        <taxon>Viridiplantae</taxon>
        <taxon>Streptophyta</taxon>
        <taxon>Embryophyta</taxon>
        <taxon>Tracheophyta</taxon>
        <taxon>Polypodiopsida</taxon>
        <taxon>Polypodiidae</taxon>
        <taxon>Polypodiales</taxon>
        <taxon>Pteridineae</taxon>
        <taxon>Pteridaceae</taxon>
        <taxon>Vittarioideae</taxon>
        <taxon>Adiantum</taxon>
    </lineage>
</organism>
<protein>
    <submittedName>
        <fullName evidence="1">Uncharacterized protein</fullName>
    </submittedName>
</protein>
<evidence type="ECO:0000313" key="2">
    <source>
        <dbReference type="Proteomes" id="UP000886520"/>
    </source>
</evidence>